<protein>
    <recommendedName>
        <fullName evidence="3">Protein kinase domain-containing protein</fullName>
    </recommendedName>
</protein>
<proteinExistence type="predicted"/>
<organism evidence="1 2">
    <name type="scientific">Mycena alexandri</name>
    <dbReference type="NCBI Taxonomy" id="1745969"/>
    <lineage>
        <taxon>Eukaryota</taxon>
        <taxon>Fungi</taxon>
        <taxon>Dikarya</taxon>
        <taxon>Basidiomycota</taxon>
        <taxon>Agaricomycotina</taxon>
        <taxon>Agaricomycetes</taxon>
        <taxon>Agaricomycetidae</taxon>
        <taxon>Agaricales</taxon>
        <taxon>Marasmiineae</taxon>
        <taxon>Mycenaceae</taxon>
        <taxon>Mycena</taxon>
    </lineage>
</organism>
<sequence length="148" mass="16908">MTAAVAFAAARPRRTIPKFGPYWARTHSSRPSAKGEEVAVKLIRRGNVDTAVRMSKVEREIEVLRVSRVSSFGFFLRSFPWALDPDLASAHASMHHTLTHRYLRERDASRLFSQLISGVWYMRWAAIIQRYGAAALRRAPHPFYALQP</sequence>
<evidence type="ECO:0008006" key="3">
    <source>
        <dbReference type="Google" id="ProtNLM"/>
    </source>
</evidence>
<accession>A0AAD6WZC9</accession>
<evidence type="ECO:0000313" key="1">
    <source>
        <dbReference type="EMBL" id="KAJ7030140.1"/>
    </source>
</evidence>
<keyword evidence="2" id="KW-1185">Reference proteome</keyword>
<reference evidence="1" key="1">
    <citation type="submission" date="2023-03" db="EMBL/GenBank/DDBJ databases">
        <title>Massive genome expansion in bonnet fungi (Mycena s.s.) driven by repeated elements and novel gene families across ecological guilds.</title>
        <authorList>
            <consortium name="Lawrence Berkeley National Laboratory"/>
            <person name="Harder C.B."/>
            <person name="Miyauchi S."/>
            <person name="Viragh M."/>
            <person name="Kuo A."/>
            <person name="Thoen E."/>
            <person name="Andreopoulos B."/>
            <person name="Lu D."/>
            <person name="Skrede I."/>
            <person name="Drula E."/>
            <person name="Henrissat B."/>
            <person name="Morin E."/>
            <person name="Kohler A."/>
            <person name="Barry K."/>
            <person name="LaButti K."/>
            <person name="Morin E."/>
            <person name="Salamov A."/>
            <person name="Lipzen A."/>
            <person name="Mereny Z."/>
            <person name="Hegedus B."/>
            <person name="Baldrian P."/>
            <person name="Stursova M."/>
            <person name="Weitz H."/>
            <person name="Taylor A."/>
            <person name="Grigoriev I.V."/>
            <person name="Nagy L.G."/>
            <person name="Martin F."/>
            <person name="Kauserud H."/>
        </authorList>
    </citation>
    <scope>NUCLEOTIDE SEQUENCE</scope>
    <source>
        <strain evidence="1">CBHHK200</strain>
    </source>
</reference>
<gene>
    <name evidence="1" type="ORF">C8F04DRAFT_962064</name>
</gene>
<evidence type="ECO:0000313" key="2">
    <source>
        <dbReference type="Proteomes" id="UP001218188"/>
    </source>
</evidence>
<comment type="caution">
    <text evidence="1">The sequence shown here is derived from an EMBL/GenBank/DDBJ whole genome shotgun (WGS) entry which is preliminary data.</text>
</comment>
<dbReference type="InterPro" id="IPR011009">
    <property type="entry name" value="Kinase-like_dom_sf"/>
</dbReference>
<dbReference type="Proteomes" id="UP001218188">
    <property type="component" value="Unassembled WGS sequence"/>
</dbReference>
<name>A0AAD6WZC9_9AGAR</name>
<dbReference type="AlphaFoldDB" id="A0AAD6WZC9"/>
<dbReference type="SUPFAM" id="SSF56112">
    <property type="entry name" value="Protein kinase-like (PK-like)"/>
    <property type="match status" value="1"/>
</dbReference>
<dbReference type="EMBL" id="JARJCM010000094">
    <property type="protein sequence ID" value="KAJ7030140.1"/>
    <property type="molecule type" value="Genomic_DNA"/>
</dbReference>